<dbReference type="SMART" id="SM00450">
    <property type="entry name" value="RHOD"/>
    <property type="match status" value="1"/>
</dbReference>
<dbReference type="PANTHER" id="PTHR10828:SF38">
    <property type="entry name" value="ARSENICAL-RESISTANCE PROTEIN 2-RELATED"/>
    <property type="match status" value="1"/>
</dbReference>
<dbReference type="OrthoDB" id="8300214at2759"/>
<evidence type="ECO:0000313" key="4">
    <source>
        <dbReference type="Proteomes" id="UP000398389"/>
    </source>
</evidence>
<evidence type="ECO:0000256" key="1">
    <source>
        <dbReference type="SAM" id="MobiDB-lite"/>
    </source>
</evidence>
<feature type="domain" description="Rhodanese" evidence="2">
    <location>
        <begin position="37"/>
        <end position="136"/>
    </location>
</feature>
<dbReference type="GeneID" id="43580897"/>
<dbReference type="GO" id="GO:0005737">
    <property type="term" value="C:cytoplasm"/>
    <property type="evidence" value="ECO:0007669"/>
    <property type="project" value="TreeGrafter"/>
</dbReference>
<dbReference type="AlphaFoldDB" id="A0A5E8BEA4"/>
<dbReference type="GO" id="GO:0005634">
    <property type="term" value="C:nucleus"/>
    <property type="evidence" value="ECO:0007669"/>
    <property type="project" value="TreeGrafter"/>
</dbReference>
<sequence length="139" mass="15493">MAAEVSNWLQSSPESLSKPTESDYIEPHALVDSLETAPDSIAIIDLRKNDFVDGKIKGAFNIPAQSINNSVDDLYDLFEKADKEVLVIHCASSRNRATRVWGWFEDYKRSKGSGPQVVILKGGFNAFKDLENSNEWISS</sequence>
<feature type="region of interest" description="Disordered" evidence="1">
    <location>
        <begin position="1"/>
        <end position="23"/>
    </location>
</feature>
<dbReference type="Gene3D" id="3.40.250.10">
    <property type="entry name" value="Rhodanese-like domain"/>
    <property type="match status" value="1"/>
</dbReference>
<dbReference type="InterPro" id="IPR036873">
    <property type="entry name" value="Rhodanese-like_dom_sf"/>
</dbReference>
<accession>A0A5E8BEA4</accession>
<dbReference type="SUPFAM" id="SSF52821">
    <property type="entry name" value="Rhodanese/Cell cycle control phosphatase"/>
    <property type="match status" value="1"/>
</dbReference>
<feature type="compositionally biased region" description="Polar residues" evidence="1">
    <location>
        <begin position="7"/>
        <end position="19"/>
    </location>
</feature>
<evidence type="ECO:0000259" key="2">
    <source>
        <dbReference type="PROSITE" id="PS50206"/>
    </source>
</evidence>
<dbReference type="EMBL" id="CABVLU010000002">
    <property type="protein sequence ID" value="VVT49045.1"/>
    <property type="molecule type" value="Genomic_DNA"/>
</dbReference>
<reference evidence="3 4" key="1">
    <citation type="submission" date="2019-09" db="EMBL/GenBank/DDBJ databases">
        <authorList>
            <person name="Brejova B."/>
        </authorList>
    </citation>
    <scope>NUCLEOTIDE SEQUENCE [LARGE SCALE GENOMIC DNA]</scope>
</reference>
<organism evidence="3 4">
    <name type="scientific">Magnusiomyces paraingens</name>
    <dbReference type="NCBI Taxonomy" id="2606893"/>
    <lineage>
        <taxon>Eukaryota</taxon>
        <taxon>Fungi</taxon>
        <taxon>Dikarya</taxon>
        <taxon>Ascomycota</taxon>
        <taxon>Saccharomycotina</taxon>
        <taxon>Dipodascomycetes</taxon>
        <taxon>Dipodascales</taxon>
        <taxon>Dipodascaceae</taxon>
        <taxon>Magnusiomyces</taxon>
    </lineage>
</organism>
<name>A0A5E8BEA4_9ASCO</name>
<proteinExistence type="predicted"/>
<dbReference type="GO" id="GO:0004725">
    <property type="term" value="F:protein tyrosine phosphatase activity"/>
    <property type="evidence" value="ECO:0007669"/>
    <property type="project" value="TreeGrafter"/>
</dbReference>
<protein>
    <recommendedName>
        <fullName evidence="2">Rhodanese domain-containing protein</fullName>
    </recommendedName>
</protein>
<dbReference type="Pfam" id="PF00581">
    <property type="entry name" value="Rhodanese"/>
    <property type="match status" value="1"/>
</dbReference>
<dbReference type="RefSeq" id="XP_031852688.1">
    <property type="nucleotide sequence ID" value="XM_031996797.1"/>
</dbReference>
<dbReference type="PROSITE" id="PS50206">
    <property type="entry name" value="RHODANESE_3"/>
    <property type="match status" value="1"/>
</dbReference>
<evidence type="ECO:0000313" key="3">
    <source>
        <dbReference type="EMBL" id="VVT49045.1"/>
    </source>
</evidence>
<dbReference type="InterPro" id="IPR001763">
    <property type="entry name" value="Rhodanese-like_dom"/>
</dbReference>
<dbReference type="PANTHER" id="PTHR10828">
    <property type="entry name" value="M-PHASE INDUCER PHOSPHATASE DUAL SPECIFICITY PHOSPHATASE CDC25"/>
    <property type="match status" value="1"/>
</dbReference>
<keyword evidence="4" id="KW-1185">Reference proteome</keyword>
<dbReference type="Proteomes" id="UP000398389">
    <property type="component" value="Unassembled WGS sequence"/>
</dbReference>
<gene>
    <name evidence="3" type="ORF">SAPINGB_P002077</name>
</gene>